<dbReference type="AlphaFoldDB" id="A0A1F5E9Y3"/>
<reference evidence="1 2" key="1">
    <citation type="journal article" date="2016" name="Nat. Commun.">
        <title>Thousands of microbial genomes shed light on interconnected biogeochemical processes in an aquifer system.</title>
        <authorList>
            <person name="Anantharaman K."/>
            <person name="Brown C.T."/>
            <person name="Hug L.A."/>
            <person name="Sharon I."/>
            <person name="Castelle C.J."/>
            <person name="Probst A.J."/>
            <person name="Thomas B.C."/>
            <person name="Singh A."/>
            <person name="Wilkins M.J."/>
            <person name="Karaoz U."/>
            <person name="Brodie E.L."/>
            <person name="Williams K.H."/>
            <person name="Hubbard S.S."/>
            <person name="Banfield J.F."/>
        </authorList>
    </citation>
    <scope>NUCLEOTIDE SEQUENCE [LARGE SCALE GENOMIC DNA]</scope>
</reference>
<comment type="caution">
    <text evidence="1">The sequence shown here is derived from an EMBL/GenBank/DDBJ whole genome shotgun (WGS) entry which is preliminary data.</text>
</comment>
<organism evidence="1 2">
    <name type="scientific">Candidatus Berkelbacteria bacterium RIFOXYA2_FULL_43_10</name>
    <dbReference type="NCBI Taxonomy" id="1797472"/>
    <lineage>
        <taxon>Bacteria</taxon>
        <taxon>Candidatus Berkelbacteria</taxon>
    </lineage>
</organism>
<gene>
    <name evidence="1" type="ORF">A2215_00205</name>
</gene>
<sequence length="67" mass="7272">MTLEDTTDSLSVIDIVAEGIFGAIELARSSGDILIPHIRLPKLDKEQLRALGLLKEEDGQLRLALCG</sequence>
<dbReference type="EMBL" id="MEZY01000025">
    <property type="protein sequence ID" value="OGD64064.1"/>
    <property type="molecule type" value="Genomic_DNA"/>
</dbReference>
<proteinExistence type="predicted"/>
<name>A0A1F5E9Y3_9BACT</name>
<dbReference type="Proteomes" id="UP000178583">
    <property type="component" value="Unassembled WGS sequence"/>
</dbReference>
<protein>
    <submittedName>
        <fullName evidence="1">Uncharacterized protein</fullName>
    </submittedName>
</protein>
<evidence type="ECO:0000313" key="2">
    <source>
        <dbReference type="Proteomes" id="UP000178583"/>
    </source>
</evidence>
<evidence type="ECO:0000313" key="1">
    <source>
        <dbReference type="EMBL" id="OGD64064.1"/>
    </source>
</evidence>
<accession>A0A1F5E9Y3</accession>